<dbReference type="RefSeq" id="WP_250581443.1">
    <property type="nucleotide sequence ID" value="NZ_JAMLJN010000004.1"/>
</dbReference>
<gene>
    <name evidence="1" type="ORF">NAT47_06000</name>
</gene>
<dbReference type="NCBIfam" id="NF042945">
    <property type="entry name" value="DUF4297_antiphage"/>
    <property type="match status" value="1"/>
</dbReference>
<keyword evidence="2" id="KW-1185">Reference proteome</keyword>
<evidence type="ECO:0008006" key="3">
    <source>
        <dbReference type="Google" id="ProtNLM"/>
    </source>
</evidence>
<comment type="caution">
    <text evidence="1">The sequence shown here is derived from an EMBL/GenBank/DDBJ whole genome shotgun (WGS) entry which is preliminary data.</text>
</comment>
<dbReference type="Proteomes" id="UP001203342">
    <property type="component" value="Unassembled WGS sequence"/>
</dbReference>
<proteinExistence type="predicted"/>
<reference evidence="1 2" key="1">
    <citation type="submission" date="2022-05" db="EMBL/GenBank/DDBJ databases">
        <title>Flavobacterium sp., isolated from activated sludge.</title>
        <authorList>
            <person name="Ran Q."/>
        </authorList>
    </citation>
    <scope>NUCLEOTIDE SEQUENCE [LARGE SCALE GENOMIC DNA]</scope>
    <source>
        <strain evidence="1 2">HXWNR69</strain>
    </source>
</reference>
<protein>
    <recommendedName>
        <fullName evidence="3">DUF4297 domain-containing protein</fullName>
    </recommendedName>
</protein>
<dbReference type="EMBL" id="JAMLJN010000004">
    <property type="protein sequence ID" value="MCL9769962.1"/>
    <property type="molecule type" value="Genomic_DNA"/>
</dbReference>
<evidence type="ECO:0000313" key="1">
    <source>
        <dbReference type="EMBL" id="MCL9769962.1"/>
    </source>
</evidence>
<name>A0ABT0TGD7_9FLAO</name>
<sequence>MTDRTATDTIKGYFYQFDLAILKLLQLEDDTHEIIVEGIEDVDVKDATEETAIQCKYHSKIEYNHSVIAKPIRLMLNHFKEVLNGKEKKIKYLYFGHFKSGHEKFPSTITLDFLKSNLLTYKKEKVEYKHYEELKLSDENLILFLETLEIDINAKSYEDQLKEIFTSLKNQNNFNCDDFEAENFYYNNALKIISNLAKENDIANRKISKKDFLTQINSKQVLFHKWFVQYKGKKKLLSDIRSKYFSDYNSSPFERFFLIEVNSSNYLRSDLKSIIHLISKKYSQLSRLNPDSFCPYIHISGLSNIELIELKTELINENFKFKDGFDFNGSRFNPKSITEKATYHNGIKIKIVNDLKDIETIFNQISKAKEVYHFYFETPFFSTSNESIKHVQIQIQEINDIKNII</sequence>
<organism evidence="1 2">
    <name type="scientific">Flavobacterium fragile</name>
    <dbReference type="NCBI Taxonomy" id="2949085"/>
    <lineage>
        <taxon>Bacteria</taxon>
        <taxon>Pseudomonadati</taxon>
        <taxon>Bacteroidota</taxon>
        <taxon>Flavobacteriia</taxon>
        <taxon>Flavobacteriales</taxon>
        <taxon>Flavobacteriaceae</taxon>
        <taxon>Flavobacterium</taxon>
    </lineage>
</organism>
<evidence type="ECO:0000313" key="2">
    <source>
        <dbReference type="Proteomes" id="UP001203342"/>
    </source>
</evidence>
<accession>A0ABT0TGD7</accession>